<organism evidence="1 2">
    <name type="scientific">Paenibacillus silagei</name>
    <dbReference type="NCBI Taxonomy" id="1670801"/>
    <lineage>
        <taxon>Bacteria</taxon>
        <taxon>Bacillati</taxon>
        <taxon>Bacillota</taxon>
        <taxon>Bacilli</taxon>
        <taxon>Bacillales</taxon>
        <taxon>Paenibacillaceae</taxon>
        <taxon>Paenibacillus</taxon>
    </lineage>
</organism>
<dbReference type="Proteomes" id="UP000773462">
    <property type="component" value="Unassembled WGS sequence"/>
</dbReference>
<dbReference type="RefSeq" id="WP_179090430.1">
    <property type="nucleotide sequence ID" value="NZ_JAGGLV010000002.1"/>
</dbReference>
<evidence type="ECO:0008006" key="3">
    <source>
        <dbReference type="Google" id="ProtNLM"/>
    </source>
</evidence>
<name>A0ABS4NN56_9BACL</name>
<sequence length="52" mass="5470">MSLKIKKIADKINALEVKGQGCKDDCADWSGKSASNPAGCSVTFSCKITCAF</sequence>
<accession>A0ABS4NN56</accession>
<evidence type="ECO:0000313" key="2">
    <source>
        <dbReference type="Proteomes" id="UP000773462"/>
    </source>
</evidence>
<protein>
    <recommendedName>
        <fullName evidence="3">Lantibiotic</fullName>
    </recommendedName>
</protein>
<evidence type="ECO:0000313" key="1">
    <source>
        <dbReference type="EMBL" id="MBP2110802.1"/>
    </source>
</evidence>
<reference evidence="1 2" key="1">
    <citation type="submission" date="2021-03" db="EMBL/GenBank/DDBJ databases">
        <title>Genomic Encyclopedia of Type Strains, Phase IV (KMG-IV): sequencing the most valuable type-strain genomes for metagenomic binning, comparative biology and taxonomic classification.</title>
        <authorList>
            <person name="Goeker M."/>
        </authorList>
    </citation>
    <scope>NUCLEOTIDE SEQUENCE [LARGE SCALE GENOMIC DNA]</scope>
    <source>
        <strain evidence="1 2">DSM 101953</strain>
    </source>
</reference>
<gene>
    <name evidence="1" type="ORF">J2Z70_000942</name>
</gene>
<keyword evidence="2" id="KW-1185">Reference proteome</keyword>
<comment type="caution">
    <text evidence="1">The sequence shown here is derived from an EMBL/GenBank/DDBJ whole genome shotgun (WGS) entry which is preliminary data.</text>
</comment>
<dbReference type="EMBL" id="JAGGLV010000002">
    <property type="protein sequence ID" value="MBP2110802.1"/>
    <property type="molecule type" value="Genomic_DNA"/>
</dbReference>
<proteinExistence type="predicted"/>